<feature type="compositionally biased region" description="Pro residues" evidence="1">
    <location>
        <begin position="63"/>
        <end position="76"/>
    </location>
</feature>
<feature type="compositionally biased region" description="Low complexity" evidence="1">
    <location>
        <begin position="77"/>
        <end position="89"/>
    </location>
</feature>
<evidence type="ECO:0000313" key="4">
    <source>
        <dbReference type="Proteomes" id="UP001372834"/>
    </source>
</evidence>
<protein>
    <submittedName>
        <fullName evidence="3">Uncharacterized protein</fullName>
    </submittedName>
</protein>
<organism evidence="3 4">
    <name type="scientific">Polyplax serrata</name>
    <name type="common">Common mouse louse</name>
    <dbReference type="NCBI Taxonomy" id="468196"/>
    <lineage>
        <taxon>Eukaryota</taxon>
        <taxon>Metazoa</taxon>
        <taxon>Ecdysozoa</taxon>
        <taxon>Arthropoda</taxon>
        <taxon>Hexapoda</taxon>
        <taxon>Insecta</taxon>
        <taxon>Pterygota</taxon>
        <taxon>Neoptera</taxon>
        <taxon>Paraneoptera</taxon>
        <taxon>Psocodea</taxon>
        <taxon>Troctomorpha</taxon>
        <taxon>Phthiraptera</taxon>
        <taxon>Anoplura</taxon>
        <taxon>Polyplacidae</taxon>
        <taxon>Polyplax</taxon>
    </lineage>
</organism>
<gene>
    <name evidence="3" type="ORF">RUM43_014214</name>
</gene>
<dbReference type="EMBL" id="JAWJWE010000009">
    <property type="protein sequence ID" value="KAK6631118.1"/>
    <property type="molecule type" value="Genomic_DNA"/>
</dbReference>
<comment type="caution">
    <text evidence="3">The sequence shown here is derived from an EMBL/GenBank/DDBJ whole genome shotgun (WGS) entry which is preliminary data.</text>
</comment>
<feature type="compositionally biased region" description="Polar residues" evidence="1">
    <location>
        <begin position="90"/>
        <end position="100"/>
    </location>
</feature>
<feature type="region of interest" description="Disordered" evidence="1">
    <location>
        <begin position="34"/>
        <end position="116"/>
    </location>
</feature>
<feature type="compositionally biased region" description="Polar residues" evidence="1">
    <location>
        <begin position="37"/>
        <end position="48"/>
    </location>
</feature>
<name>A0AAN8PQY1_POLSC</name>
<proteinExistence type="predicted"/>
<evidence type="ECO:0000256" key="1">
    <source>
        <dbReference type="SAM" id="MobiDB-lite"/>
    </source>
</evidence>
<feature type="signal peptide" evidence="2">
    <location>
        <begin position="1"/>
        <end position="30"/>
    </location>
</feature>
<keyword evidence="2" id="KW-0732">Signal</keyword>
<dbReference type="Proteomes" id="UP001372834">
    <property type="component" value="Unassembled WGS sequence"/>
</dbReference>
<feature type="chain" id="PRO_5042823447" evidence="2">
    <location>
        <begin position="31"/>
        <end position="217"/>
    </location>
</feature>
<sequence>MRGFVGSRSVLKRLAVTLVVVYFAGSFTLAEEDAVQGQESETTENQPTPAADGSEGENVTPAPETPPPTETPPPEETPTGPTDNNPTDGSGDSVQSARVNSTEKEIPREQSQRPSNWRVPNRQVVCRYETRSPLLCHRGAYTTDDICSRYGGYYYPPSPCYPGTYSFDYSRYPCWNPRYQQTYSYRLGTSCPYTFTRPIPSYPRDGSRIYQLYGRCR</sequence>
<dbReference type="AlphaFoldDB" id="A0AAN8PQY1"/>
<reference evidence="3 4" key="1">
    <citation type="submission" date="2023-10" db="EMBL/GenBank/DDBJ databases">
        <title>Genomes of two closely related lineages of the louse Polyplax serrata with different host specificities.</title>
        <authorList>
            <person name="Martinu J."/>
            <person name="Tarabai H."/>
            <person name="Stefka J."/>
            <person name="Hypsa V."/>
        </authorList>
    </citation>
    <scope>NUCLEOTIDE SEQUENCE [LARGE SCALE GENOMIC DNA]</scope>
    <source>
        <strain evidence="3">HR10_N</strain>
    </source>
</reference>
<evidence type="ECO:0000256" key="2">
    <source>
        <dbReference type="SAM" id="SignalP"/>
    </source>
</evidence>
<feature type="compositionally biased region" description="Basic and acidic residues" evidence="1">
    <location>
        <begin position="101"/>
        <end position="111"/>
    </location>
</feature>
<evidence type="ECO:0000313" key="3">
    <source>
        <dbReference type="EMBL" id="KAK6631118.1"/>
    </source>
</evidence>
<accession>A0AAN8PQY1</accession>